<evidence type="ECO:0000256" key="4">
    <source>
        <dbReference type="ARBA" id="ARBA00022643"/>
    </source>
</evidence>
<feature type="modified residue" description="FMN phosphoryl threonine" evidence="6">
    <location>
        <position position="231"/>
    </location>
</feature>
<feature type="transmembrane region" description="Helical" evidence="7">
    <location>
        <begin position="28"/>
        <end position="48"/>
    </location>
</feature>
<comment type="caution">
    <text evidence="9">The sequence shown here is derived from an EMBL/GenBank/DDBJ whole genome shotgun (WGS) entry which is preliminary data.</text>
</comment>
<keyword evidence="6" id="KW-1278">Translocase</keyword>
<organism evidence="9 10">
    <name type="scientific">Candidatus Scalindua rubra</name>
    <dbReference type="NCBI Taxonomy" id="1872076"/>
    <lineage>
        <taxon>Bacteria</taxon>
        <taxon>Pseudomonadati</taxon>
        <taxon>Planctomycetota</taxon>
        <taxon>Candidatus Brocadiia</taxon>
        <taxon>Candidatus Brocadiales</taxon>
        <taxon>Candidatus Scalinduaceae</taxon>
        <taxon>Candidatus Scalindua</taxon>
    </lineage>
</organism>
<name>A0A1E3XBV0_9BACT</name>
<dbReference type="HAMAP" id="MF_00479">
    <property type="entry name" value="RsxG_RnfG"/>
    <property type="match status" value="1"/>
</dbReference>
<keyword evidence="5 6" id="KW-0249">Electron transport</keyword>
<dbReference type="PROSITE" id="PS51257">
    <property type="entry name" value="PROKAR_LIPOPROTEIN"/>
    <property type="match status" value="1"/>
</dbReference>
<gene>
    <name evidence="6" type="primary">rnfG</name>
    <name evidence="9" type="ORF">SCARUB_02422</name>
</gene>
<dbReference type="SMART" id="SM00900">
    <property type="entry name" value="FMN_bind"/>
    <property type="match status" value="1"/>
</dbReference>
<feature type="domain" description="FMN-binding" evidence="8">
    <location>
        <begin position="137"/>
        <end position="248"/>
    </location>
</feature>
<evidence type="ECO:0000256" key="6">
    <source>
        <dbReference type="HAMAP-Rule" id="MF_00479"/>
    </source>
</evidence>
<dbReference type="GO" id="GO:0009055">
    <property type="term" value="F:electron transfer activity"/>
    <property type="evidence" value="ECO:0007669"/>
    <property type="project" value="InterPro"/>
</dbReference>
<dbReference type="EC" id="7.-.-.-" evidence="6"/>
<protein>
    <recommendedName>
        <fullName evidence="6">Ion-translocating oxidoreductase complex subunit G</fullName>
        <ecNumber evidence="6">7.-.-.-</ecNumber>
    </recommendedName>
    <alternativeName>
        <fullName evidence="6">Rnf electron transport complex subunit G</fullName>
    </alternativeName>
</protein>
<dbReference type="PANTHER" id="PTHR36118:SF1">
    <property type="entry name" value="ION-TRANSLOCATING OXIDOREDUCTASE COMPLEX SUBUNIT G"/>
    <property type="match status" value="1"/>
</dbReference>
<evidence type="ECO:0000256" key="3">
    <source>
        <dbReference type="ARBA" id="ARBA00022630"/>
    </source>
</evidence>
<feature type="transmembrane region" description="Helical" evidence="7">
    <location>
        <begin position="54"/>
        <end position="75"/>
    </location>
</feature>
<comment type="cofactor">
    <cofactor evidence="6">
        <name>FMN</name>
        <dbReference type="ChEBI" id="CHEBI:58210"/>
    </cofactor>
</comment>
<dbReference type="AlphaFoldDB" id="A0A1E3XBV0"/>
<keyword evidence="3 6" id="KW-0285">Flavoprotein</keyword>
<keyword evidence="4 6" id="KW-0288">FMN</keyword>
<evidence type="ECO:0000256" key="5">
    <source>
        <dbReference type="ARBA" id="ARBA00022982"/>
    </source>
</evidence>
<accession>A0A1E3XBV0</accession>
<proteinExistence type="inferred from homology"/>
<sequence length="254" mass="28471">MLFPKLHLSVIPVVFIACMASKQGIRFWLSSGHVFIIRGDLGFLIFIMNNTFRYTLTLSIIAIVMSIGIGIAHFITKDRIQQKEEVRRMEAIIAVLPGVEKLVEITPHVTAVENKIYKGVDKYGSLIGYAALGMAQGYNSKMKVMTGLASNMNKILGIRLVYHEETPGLGDKIVEIKSNKTLFTVFFGSKEVIETSRTPWFCDQFRKKNLNQLRIVEQENPNGIHAITAATVTTTAVIEAVKDATRKIRIRMPN</sequence>
<evidence type="ECO:0000256" key="2">
    <source>
        <dbReference type="ARBA" id="ARBA00022553"/>
    </source>
</evidence>
<evidence type="ECO:0000313" key="10">
    <source>
        <dbReference type="Proteomes" id="UP000094056"/>
    </source>
</evidence>
<keyword evidence="6 7" id="KW-1133">Transmembrane helix</keyword>
<dbReference type="PANTHER" id="PTHR36118">
    <property type="entry name" value="ION-TRANSLOCATING OXIDOREDUCTASE COMPLEX SUBUNIT G"/>
    <property type="match status" value="1"/>
</dbReference>
<dbReference type="InterPro" id="IPR010209">
    <property type="entry name" value="Ion_transpt_RnfG/RsxG"/>
</dbReference>
<dbReference type="Pfam" id="PF04205">
    <property type="entry name" value="FMN_bind"/>
    <property type="match status" value="1"/>
</dbReference>
<dbReference type="InterPro" id="IPR007329">
    <property type="entry name" value="FMN-bd"/>
</dbReference>
<keyword evidence="6" id="KW-1003">Cell membrane</keyword>
<keyword evidence="6 7" id="KW-0472">Membrane</keyword>
<keyword evidence="2 6" id="KW-0597">Phosphoprotein</keyword>
<comment type="function">
    <text evidence="6">Part of a membrane-bound complex that couples electron transfer with translocation of ions across the membrane.</text>
</comment>
<reference evidence="9 10" key="1">
    <citation type="submission" date="2016-07" db="EMBL/GenBank/DDBJ databases">
        <title>Draft genome of Scalindua rubra, obtained from a brine-seawater interface in the Red Sea, sheds light on salt adaptation in anammox bacteria.</title>
        <authorList>
            <person name="Speth D.R."/>
            <person name="Lagkouvardos I."/>
            <person name="Wang Y."/>
            <person name="Qian P.-Y."/>
            <person name="Dutilh B.E."/>
            <person name="Jetten M.S."/>
        </authorList>
    </citation>
    <scope>NUCLEOTIDE SEQUENCE [LARGE SCALE GENOMIC DNA]</scope>
    <source>
        <strain evidence="9">BSI-1</strain>
    </source>
</reference>
<dbReference type="GO" id="GO:0005886">
    <property type="term" value="C:plasma membrane"/>
    <property type="evidence" value="ECO:0007669"/>
    <property type="project" value="UniProtKB-SubCell"/>
</dbReference>
<comment type="subunit">
    <text evidence="6">The complex is composed of six subunits: RnfA, RnfB, RnfC, RnfD, RnfE and RnfG.</text>
</comment>
<keyword evidence="1 6" id="KW-0813">Transport</keyword>
<dbReference type="EMBL" id="MAYW01000062">
    <property type="protein sequence ID" value="ODS32434.1"/>
    <property type="molecule type" value="Genomic_DNA"/>
</dbReference>
<evidence type="ECO:0000313" key="9">
    <source>
        <dbReference type="EMBL" id="ODS32434.1"/>
    </source>
</evidence>
<keyword evidence="6 7" id="KW-0812">Transmembrane</keyword>
<dbReference type="GO" id="GO:0022900">
    <property type="term" value="P:electron transport chain"/>
    <property type="evidence" value="ECO:0007669"/>
    <property type="project" value="UniProtKB-UniRule"/>
</dbReference>
<comment type="similarity">
    <text evidence="6">Belongs to the RnfG family.</text>
</comment>
<dbReference type="Proteomes" id="UP000094056">
    <property type="component" value="Unassembled WGS sequence"/>
</dbReference>
<comment type="subcellular location">
    <subcellularLocation>
        <location evidence="6">Cell membrane</location>
        <topology evidence="6">Single-pass membrane protein</topology>
    </subcellularLocation>
</comment>
<evidence type="ECO:0000259" key="8">
    <source>
        <dbReference type="SMART" id="SM00900"/>
    </source>
</evidence>
<dbReference type="GO" id="GO:0010181">
    <property type="term" value="F:FMN binding"/>
    <property type="evidence" value="ECO:0007669"/>
    <property type="project" value="InterPro"/>
</dbReference>
<evidence type="ECO:0000256" key="1">
    <source>
        <dbReference type="ARBA" id="ARBA00022448"/>
    </source>
</evidence>
<evidence type="ECO:0000256" key="7">
    <source>
        <dbReference type="SAM" id="Phobius"/>
    </source>
</evidence>